<dbReference type="AlphaFoldDB" id="A0A3P9PHH9"/>
<dbReference type="InterPro" id="IPR029526">
    <property type="entry name" value="PGBD"/>
</dbReference>
<feature type="region of interest" description="Disordered" evidence="1">
    <location>
        <begin position="109"/>
        <end position="130"/>
    </location>
</feature>
<reference evidence="3" key="3">
    <citation type="submission" date="2025-09" db="UniProtKB">
        <authorList>
            <consortium name="Ensembl"/>
        </authorList>
    </citation>
    <scope>IDENTIFICATION</scope>
    <source>
        <strain evidence="3">Guanapo</strain>
    </source>
</reference>
<sequence length="794" mass="91531">MEQLSKEDRDFSSHQKKAEPLQIKEEQDGAEHQRMRGDQEERNPPHLKEEQQEFEASQIKEEDEELCVSQDEDHLLLKWKTYTFEVSPVNEEKYHLEPDGNQLDLQDAAEAENQIQEENDSQLKQDEDLESNGKYWKNLFSGEMHDGFFPQDGRKRRRIHTARLQSVYFVDEPRVEEESTTAAVDRPSLFRRQTSKRQSSETQDSRLRTGVPPVESDDSCLSDSDDSDEDNRPKPGDESSSDEESDCNNDPAASTSAAATCARSASGETRRWRRLSWETVQTEDSAKDVPTWRGSLPASDETVEVREPIQYFRDFFDADLLDTIVEQSNLYFIQESTRNRYTGLKLDRNELEQFIGTLVYMSILHLPNSGMYWSSECRVEYVADVMTRERWKKIKEFLHFNDNNNMAANSGDALFKIRPVFDSLLQKFNTLPKDQMLCIAQQMVPLKCDSSLVQYIPKRSRECGYKIFVLCDTKGLIHSFDVFTGKMDPLPGEPDIGTSGNIVLKLTQVIHGSANHLLYFDSQFTSFDLFAALTKKGIPALGAVEKNGLRGCNFSTDPEMKKKGLGSFEEKRAAVDDVEIRAVKWFYYGGVTVTSTFASAHPVANVQKWSRKLKQKQSVEYPNIISLYNKFVAGIHALDVLITSYRTQIRSRKYHHRLFCQFLDMVIANSWLLYKRDCESLGIPRRRQKDFLAFRVSVAQALFMQGKDLSKKKRGWPYFDVESEFEKKKRRGPAKDIPTLKVRSDAVGHWPVVESGRQRCKMPQCKGQTVFKCSKCKVHLCLKKNKNCFRQFHK</sequence>
<protein>
    <submittedName>
        <fullName evidence="3">Uncharacterized LOC103472598</fullName>
    </submittedName>
</protein>
<evidence type="ECO:0000256" key="1">
    <source>
        <dbReference type="SAM" id="MobiDB-lite"/>
    </source>
</evidence>
<dbReference type="Ensembl" id="ENSPRET00000021561.1">
    <property type="protein sequence ID" value="ENSPREP00000021336.1"/>
    <property type="gene ID" value="ENSPREG00000014436.1"/>
</dbReference>
<proteinExistence type="predicted"/>
<reference evidence="3" key="2">
    <citation type="submission" date="2025-08" db="UniProtKB">
        <authorList>
            <consortium name="Ensembl"/>
        </authorList>
    </citation>
    <scope>IDENTIFICATION</scope>
    <source>
        <strain evidence="3">Guanapo</strain>
    </source>
</reference>
<evidence type="ECO:0000313" key="3">
    <source>
        <dbReference type="Ensembl" id="ENSPREP00000021336.1"/>
    </source>
</evidence>
<evidence type="ECO:0000313" key="4">
    <source>
        <dbReference type="Proteomes" id="UP000242638"/>
    </source>
</evidence>
<feature type="region of interest" description="Disordered" evidence="1">
    <location>
        <begin position="174"/>
        <end position="265"/>
    </location>
</feature>
<dbReference type="Pfam" id="PF13843">
    <property type="entry name" value="DDE_Tnp_1_7"/>
    <property type="match status" value="1"/>
</dbReference>
<feature type="region of interest" description="Disordered" evidence="1">
    <location>
        <begin position="1"/>
        <end position="66"/>
    </location>
</feature>
<dbReference type="Proteomes" id="UP000242638">
    <property type="component" value="Unassembled WGS sequence"/>
</dbReference>
<feature type="domain" description="PiggyBac transposable element-derived protein" evidence="2">
    <location>
        <begin position="308"/>
        <end position="671"/>
    </location>
</feature>
<accession>A0A3P9PHH9</accession>
<reference evidence="4" key="1">
    <citation type="submission" date="2013-11" db="EMBL/GenBank/DDBJ databases">
        <title>The genomic landscape of the Guanapo guppy.</title>
        <authorList>
            <person name="Kuenstner A."/>
            <person name="Dreyer C."/>
        </authorList>
    </citation>
    <scope>NUCLEOTIDE SEQUENCE</scope>
    <source>
        <strain evidence="4">Guanapo</strain>
    </source>
</reference>
<feature type="compositionally biased region" description="Low complexity" evidence="1">
    <location>
        <begin position="252"/>
        <end position="265"/>
    </location>
</feature>
<dbReference type="Bgee" id="ENSPREG00000014436">
    <property type="expression patterns" value="Expressed in caudal fin and 1 other cell type or tissue"/>
</dbReference>
<feature type="compositionally biased region" description="Basic and acidic residues" evidence="1">
    <location>
        <begin position="1"/>
        <end position="51"/>
    </location>
</feature>
<evidence type="ECO:0000259" key="2">
    <source>
        <dbReference type="Pfam" id="PF13843"/>
    </source>
</evidence>
<keyword evidence="4" id="KW-1185">Reference proteome</keyword>
<dbReference type="OMA" id="WASECRV"/>
<dbReference type="PANTHER" id="PTHR47272">
    <property type="entry name" value="DDE_TNP_1_7 DOMAIN-CONTAINING PROTEIN"/>
    <property type="match status" value="1"/>
</dbReference>
<organism evidence="3 4">
    <name type="scientific">Poecilia reticulata</name>
    <name type="common">Guppy</name>
    <name type="synonym">Acanthophacelus reticulatus</name>
    <dbReference type="NCBI Taxonomy" id="8081"/>
    <lineage>
        <taxon>Eukaryota</taxon>
        <taxon>Metazoa</taxon>
        <taxon>Chordata</taxon>
        <taxon>Craniata</taxon>
        <taxon>Vertebrata</taxon>
        <taxon>Euteleostomi</taxon>
        <taxon>Actinopterygii</taxon>
        <taxon>Neopterygii</taxon>
        <taxon>Teleostei</taxon>
        <taxon>Neoteleostei</taxon>
        <taxon>Acanthomorphata</taxon>
        <taxon>Ovalentaria</taxon>
        <taxon>Atherinomorphae</taxon>
        <taxon>Cyprinodontiformes</taxon>
        <taxon>Poeciliidae</taxon>
        <taxon>Poeciliinae</taxon>
        <taxon>Poecilia</taxon>
    </lineage>
</organism>
<dbReference type="GeneTree" id="ENSGT00940000164914"/>
<dbReference type="PANTHER" id="PTHR47272:SF1">
    <property type="entry name" value="PIGGYBAC TRANSPOSABLE ELEMENT-DERIVED PROTEIN 3-LIKE"/>
    <property type="match status" value="1"/>
</dbReference>
<feature type="compositionally biased region" description="Acidic residues" evidence="1">
    <location>
        <begin position="109"/>
        <end position="120"/>
    </location>
</feature>
<feature type="compositionally biased region" description="Acidic residues" evidence="1">
    <location>
        <begin position="215"/>
        <end position="229"/>
    </location>
</feature>
<name>A0A3P9PHH9_POERE</name>